<keyword evidence="3" id="KW-1185">Reference proteome</keyword>
<feature type="region of interest" description="Disordered" evidence="1">
    <location>
        <begin position="55"/>
        <end position="86"/>
    </location>
</feature>
<name>A0A6P8G9T0_CLUHA</name>
<dbReference type="RefSeq" id="XP_031436133.1">
    <property type="nucleotide sequence ID" value="XM_031580273.2"/>
</dbReference>
<evidence type="ECO:0000256" key="1">
    <source>
        <dbReference type="SAM" id="MobiDB-lite"/>
    </source>
</evidence>
<dbReference type="OrthoDB" id="8553199at2759"/>
<dbReference type="AlphaFoldDB" id="A0A6P8G9T0"/>
<reference evidence="4 5" key="1">
    <citation type="submission" date="2025-04" db="UniProtKB">
        <authorList>
            <consortium name="RefSeq"/>
        </authorList>
    </citation>
    <scope>IDENTIFICATION</scope>
</reference>
<dbReference type="RefSeq" id="XP_031436134.1">
    <property type="nucleotide sequence ID" value="XM_031580274.2"/>
</dbReference>
<feature type="chain" id="PRO_5044652908" evidence="2">
    <location>
        <begin position="16"/>
        <end position="324"/>
    </location>
</feature>
<feature type="signal peptide" evidence="2">
    <location>
        <begin position="1"/>
        <end position="15"/>
    </location>
</feature>
<accession>A0A6P8G9T0</accession>
<gene>
    <name evidence="4 5" type="primary">LOC116223468</name>
</gene>
<protein>
    <submittedName>
        <fullName evidence="4">Uncharacterized protein LOC116223468 isoform X1</fullName>
    </submittedName>
    <submittedName>
        <fullName evidence="5">Uncharacterized protein LOC116223468 isoform X2</fullName>
    </submittedName>
</protein>
<sequence length="324" mass="36134">MASAGSLVWVGFIEALPVVGSVKEAVEWVLAVAAEDSALAKEKLDVINGRLRKAYSRSSSESSGSSSGYSSQSTSGHSTPVAKKSSGLTAMHVESVAEINLMAHIREVMGKHDKKKGQPSAKLRPARANQLQKVQEETERKIRLVNQNFEFSAPLGDDGKRSRRGEHVINNGVITFYQKAVDDFMNEPTNLGIDGPLDRDTANAIMNELVVHFDEDELYINANALIYGEYCRVLKTALGEFLTVLRQGGRRQEDKDNAQNNVTHIIQHMNTEEAYVDPFARGKWIGNNSRKLSQFERIKVEVVTMFTNWTQYFDIVRDKLNFPA</sequence>
<dbReference type="KEGG" id="char:116223468"/>
<evidence type="ECO:0000256" key="2">
    <source>
        <dbReference type="SAM" id="SignalP"/>
    </source>
</evidence>
<feature type="compositionally biased region" description="Low complexity" evidence="1">
    <location>
        <begin position="56"/>
        <end position="78"/>
    </location>
</feature>
<evidence type="ECO:0000313" key="4">
    <source>
        <dbReference type="RefSeq" id="XP_031436133.1"/>
    </source>
</evidence>
<dbReference type="Proteomes" id="UP000515152">
    <property type="component" value="Chromosome 14"/>
</dbReference>
<organism evidence="3 5">
    <name type="scientific">Clupea harengus</name>
    <name type="common">Atlantic herring</name>
    <dbReference type="NCBI Taxonomy" id="7950"/>
    <lineage>
        <taxon>Eukaryota</taxon>
        <taxon>Metazoa</taxon>
        <taxon>Chordata</taxon>
        <taxon>Craniata</taxon>
        <taxon>Vertebrata</taxon>
        <taxon>Euteleostomi</taxon>
        <taxon>Actinopterygii</taxon>
        <taxon>Neopterygii</taxon>
        <taxon>Teleostei</taxon>
        <taxon>Clupei</taxon>
        <taxon>Clupeiformes</taxon>
        <taxon>Clupeoidei</taxon>
        <taxon>Clupeidae</taxon>
        <taxon>Clupea</taxon>
    </lineage>
</organism>
<keyword evidence="2" id="KW-0732">Signal</keyword>
<evidence type="ECO:0000313" key="3">
    <source>
        <dbReference type="Proteomes" id="UP000515152"/>
    </source>
</evidence>
<evidence type="ECO:0000313" key="5">
    <source>
        <dbReference type="RefSeq" id="XP_031436134.1"/>
    </source>
</evidence>
<dbReference type="GeneID" id="116223468"/>
<proteinExistence type="predicted"/>